<dbReference type="STRING" id="1005057.BUAMB_527"/>
<comment type="subunit">
    <text evidence="2">Monomer.</text>
</comment>
<dbReference type="PANTHER" id="PTHR36965">
    <property type="entry name" value="FE(2+)-TRAFFICKING PROTEIN-RELATED"/>
    <property type="match status" value="1"/>
</dbReference>
<comment type="similarity">
    <text evidence="2">Belongs to the Fe(2+)-trafficking protein family.</text>
</comment>
<dbReference type="Pfam" id="PF04362">
    <property type="entry name" value="Iron_traffic"/>
    <property type="match status" value="1"/>
</dbReference>
<accession>G2LQ33</accession>
<protein>
    <recommendedName>
        <fullName evidence="2">Probable Fe(2+)-trafficking protein</fullName>
    </recommendedName>
</protein>
<evidence type="ECO:0000256" key="2">
    <source>
        <dbReference type="HAMAP-Rule" id="MF_00686"/>
    </source>
</evidence>
<dbReference type="PANTHER" id="PTHR36965:SF1">
    <property type="entry name" value="FE(2+)-TRAFFICKING PROTEIN-RELATED"/>
    <property type="match status" value="1"/>
</dbReference>
<dbReference type="RefSeq" id="WP_014500222.1">
    <property type="nucleotide sequence ID" value="NC_017259.1"/>
</dbReference>
<dbReference type="InterPro" id="IPR036766">
    <property type="entry name" value="Fe_traffick_prot_YggX_sf"/>
</dbReference>
<dbReference type="eggNOG" id="COG2924">
    <property type="taxonomic scope" value="Bacteria"/>
</dbReference>
<proteinExistence type="inferred from homology"/>
<evidence type="ECO:0000313" key="3">
    <source>
        <dbReference type="EMBL" id="AEO08320.1"/>
    </source>
</evidence>
<name>G2LQ33_BUCUM</name>
<dbReference type="PATRIC" id="fig|1005057.4.peg.505"/>
<dbReference type="NCBIfam" id="NF003817">
    <property type="entry name" value="PRK05408.1"/>
    <property type="match status" value="1"/>
</dbReference>
<evidence type="ECO:0000256" key="1">
    <source>
        <dbReference type="ARBA" id="ARBA00023004"/>
    </source>
</evidence>
<dbReference type="PIRSF" id="PIRSF029827">
    <property type="entry name" value="Fe_traffic_YggX"/>
    <property type="match status" value="1"/>
</dbReference>
<keyword evidence="1 2" id="KW-0408">Iron</keyword>
<dbReference type="AlphaFoldDB" id="G2LQ33"/>
<evidence type="ECO:0000313" key="4">
    <source>
        <dbReference type="Proteomes" id="UP000006139"/>
    </source>
</evidence>
<dbReference type="HOGENOM" id="CLU_170994_0_0_6"/>
<dbReference type="EMBL" id="CP002648">
    <property type="protein sequence ID" value="AEO08320.1"/>
    <property type="molecule type" value="Genomic_DNA"/>
</dbReference>
<organism evidence="3 4">
    <name type="scientific">Buchnera aphidicola str. Ua</name>
    <name type="common">Uroleucon ambrosiae</name>
    <dbReference type="NCBI Taxonomy" id="1005057"/>
    <lineage>
        <taxon>Bacteria</taxon>
        <taxon>Pseudomonadati</taxon>
        <taxon>Pseudomonadota</taxon>
        <taxon>Gammaproteobacteria</taxon>
        <taxon>Enterobacterales</taxon>
        <taxon>Erwiniaceae</taxon>
        <taxon>Buchnera</taxon>
    </lineage>
</organism>
<sequence length="79" mass="9631">MNRIIFCKFLKKKSQGQEFQSYPGKLGEKIYNHISKIAWEKWMKQQTILINEKQLNTSNYEDRKLIENQMKLFLFNETK</sequence>
<dbReference type="HAMAP" id="MF_00686">
    <property type="entry name" value="Fe_traffic_YggX"/>
    <property type="match status" value="1"/>
</dbReference>
<dbReference type="GO" id="GO:0005506">
    <property type="term" value="F:iron ion binding"/>
    <property type="evidence" value="ECO:0007669"/>
    <property type="project" value="UniProtKB-UniRule"/>
</dbReference>
<dbReference type="InterPro" id="IPR007457">
    <property type="entry name" value="Fe_traffick_prot_YggX"/>
</dbReference>
<dbReference type="Proteomes" id="UP000006139">
    <property type="component" value="Chromosome"/>
</dbReference>
<gene>
    <name evidence="3" type="primary">yggX</name>
    <name evidence="3" type="ORF">BUAMB_527</name>
</gene>
<dbReference type="GO" id="GO:0034599">
    <property type="term" value="P:cellular response to oxidative stress"/>
    <property type="evidence" value="ECO:0007669"/>
    <property type="project" value="TreeGrafter"/>
</dbReference>
<reference evidence="3 4" key="1">
    <citation type="journal article" date="2011" name="PLoS Genet.">
        <title>Sequence conservation and functional constraint on intergenic spacers in reduced genomes of the obligate symbiont buchnera.</title>
        <authorList>
            <person name="Degnan P.H."/>
            <person name="Ochman H."/>
            <person name="Moran N.A."/>
        </authorList>
    </citation>
    <scope>NUCLEOTIDE SEQUENCE [LARGE SCALE GENOMIC DNA]</scope>
    <source>
        <strain evidence="3 4">Ua</strain>
    </source>
</reference>
<dbReference type="GO" id="GO:0005829">
    <property type="term" value="C:cytosol"/>
    <property type="evidence" value="ECO:0007669"/>
    <property type="project" value="TreeGrafter"/>
</dbReference>
<comment type="function">
    <text evidence="2">Could be a mediator in iron transactions between iron acquisition and iron-requiring processes, such as synthesis and/or repair of Fe-S clusters in biosynthetic enzymes.</text>
</comment>
<dbReference type="OrthoDB" id="9804318at2"/>
<dbReference type="KEGG" id="buh:BUAMB_527"/>
<dbReference type="SUPFAM" id="SSF111148">
    <property type="entry name" value="YggX-like"/>
    <property type="match status" value="1"/>
</dbReference>
<dbReference type="Gene3D" id="1.10.3880.10">
    <property type="entry name" value="Fe(II) trafficking protein YggX"/>
    <property type="match status" value="1"/>
</dbReference>